<evidence type="ECO:0000313" key="3">
    <source>
        <dbReference type="EMBL" id="CAJ0579717.1"/>
    </source>
</evidence>
<keyword evidence="4" id="KW-1185">Reference proteome</keyword>
<dbReference type="Proteomes" id="UP001177023">
    <property type="component" value="Unassembled WGS sequence"/>
</dbReference>
<gene>
    <name evidence="2" type="ORF">MSPICULIGERA_LOCUS1486</name>
    <name evidence="3" type="ORF">MSPICULIGERA_LOCUS17924</name>
</gene>
<organism evidence="2 4">
    <name type="scientific">Mesorhabditis spiculigera</name>
    <dbReference type="NCBI Taxonomy" id="96644"/>
    <lineage>
        <taxon>Eukaryota</taxon>
        <taxon>Metazoa</taxon>
        <taxon>Ecdysozoa</taxon>
        <taxon>Nematoda</taxon>
        <taxon>Chromadorea</taxon>
        <taxon>Rhabditida</taxon>
        <taxon>Rhabditina</taxon>
        <taxon>Rhabditomorpha</taxon>
        <taxon>Rhabditoidea</taxon>
        <taxon>Rhabditidae</taxon>
        <taxon>Mesorhabditinae</taxon>
        <taxon>Mesorhabditis</taxon>
    </lineage>
</organism>
<name>A0AA36C6Q4_9BILA</name>
<evidence type="ECO:0000313" key="2">
    <source>
        <dbReference type="EMBL" id="CAJ0560199.1"/>
    </source>
</evidence>
<feature type="non-terminal residue" evidence="2">
    <location>
        <position position="109"/>
    </location>
</feature>
<evidence type="ECO:0000256" key="1">
    <source>
        <dbReference type="SAM" id="SignalP"/>
    </source>
</evidence>
<evidence type="ECO:0000313" key="4">
    <source>
        <dbReference type="Proteomes" id="UP001177023"/>
    </source>
</evidence>
<comment type="caution">
    <text evidence="2">The sequence shown here is derived from an EMBL/GenBank/DDBJ whole genome shotgun (WGS) entry which is preliminary data.</text>
</comment>
<proteinExistence type="predicted"/>
<dbReference type="AlphaFoldDB" id="A0AA36C6Q4"/>
<sequence length="109" mass="12296">MNWVLLMGLLVAGAVAYTPLFDDYENPSLWRLGKRADDDYPVVQSKRGRELFGKRSAGGQAKRARELFGKRSSPDYDVPSGEMSAELLSRLASPLDRFRRARTSELFGR</sequence>
<protein>
    <submittedName>
        <fullName evidence="2">Uncharacterized protein</fullName>
    </submittedName>
</protein>
<dbReference type="EMBL" id="CATQJA010002657">
    <property type="protein sequence ID" value="CAJ0579717.1"/>
    <property type="molecule type" value="Genomic_DNA"/>
</dbReference>
<reference evidence="2" key="1">
    <citation type="submission" date="2023-06" db="EMBL/GenBank/DDBJ databases">
        <authorList>
            <person name="Delattre M."/>
        </authorList>
    </citation>
    <scope>NUCLEOTIDE SEQUENCE</scope>
    <source>
        <strain evidence="2">AF72</strain>
    </source>
</reference>
<accession>A0AA36C6Q4</accession>
<feature type="chain" id="PRO_5041630100" evidence="1">
    <location>
        <begin position="17"/>
        <end position="109"/>
    </location>
</feature>
<keyword evidence="1" id="KW-0732">Signal</keyword>
<dbReference type="EMBL" id="CATQJA010000424">
    <property type="protein sequence ID" value="CAJ0560199.1"/>
    <property type="molecule type" value="Genomic_DNA"/>
</dbReference>
<feature type="signal peptide" evidence="1">
    <location>
        <begin position="1"/>
        <end position="16"/>
    </location>
</feature>